<dbReference type="PANTHER" id="PTHR10357:SF179">
    <property type="entry name" value="NEUTRAL AND BASIC AMINO ACID TRANSPORT PROTEIN RBAT"/>
    <property type="match status" value="1"/>
</dbReference>
<evidence type="ECO:0000259" key="2">
    <source>
        <dbReference type="SMART" id="SM00642"/>
    </source>
</evidence>
<dbReference type="EMBL" id="BMPT01000005">
    <property type="protein sequence ID" value="GGM21440.1"/>
    <property type="molecule type" value="Genomic_DNA"/>
</dbReference>
<dbReference type="Pfam" id="PF11941">
    <property type="entry name" value="DUF3459"/>
    <property type="match status" value="1"/>
</dbReference>
<dbReference type="Proteomes" id="UP000655589">
    <property type="component" value="Unassembled WGS sequence"/>
</dbReference>
<accession>A0A8H9GG91</accession>
<dbReference type="Gene3D" id="3.20.20.80">
    <property type="entry name" value="Glycosidases"/>
    <property type="match status" value="1"/>
</dbReference>
<keyword evidence="4" id="KW-1185">Reference proteome</keyword>
<comment type="similarity">
    <text evidence="1">Belongs to the glycosyl hydrolase 13 family.</text>
</comment>
<proteinExistence type="inferred from homology"/>
<organism evidence="3 4">
    <name type="scientific">Promicromonospora citrea</name>
    <dbReference type="NCBI Taxonomy" id="43677"/>
    <lineage>
        <taxon>Bacteria</taxon>
        <taxon>Bacillati</taxon>
        <taxon>Actinomycetota</taxon>
        <taxon>Actinomycetes</taxon>
        <taxon>Micrococcales</taxon>
        <taxon>Promicromonosporaceae</taxon>
        <taxon>Promicromonospora</taxon>
    </lineage>
</organism>
<evidence type="ECO:0000256" key="1">
    <source>
        <dbReference type="ARBA" id="ARBA00008061"/>
    </source>
</evidence>
<dbReference type="SUPFAM" id="SSF51445">
    <property type="entry name" value="(Trans)glycosidases"/>
    <property type="match status" value="1"/>
</dbReference>
<name>A0A8H9GG91_9MICO</name>
<dbReference type="CDD" id="cd11332">
    <property type="entry name" value="AmyAc_OligoGlu_TS"/>
    <property type="match status" value="1"/>
</dbReference>
<reference evidence="3" key="1">
    <citation type="journal article" date="2014" name="Int. J. Syst. Evol. Microbiol.">
        <title>Complete genome sequence of Corynebacterium casei LMG S-19264T (=DSM 44701T), isolated from a smear-ripened cheese.</title>
        <authorList>
            <consortium name="US DOE Joint Genome Institute (JGI-PGF)"/>
            <person name="Walter F."/>
            <person name="Albersmeier A."/>
            <person name="Kalinowski J."/>
            <person name="Ruckert C."/>
        </authorList>
    </citation>
    <scope>NUCLEOTIDE SEQUENCE</scope>
    <source>
        <strain evidence="3">JCM 3051</strain>
    </source>
</reference>
<dbReference type="PANTHER" id="PTHR10357">
    <property type="entry name" value="ALPHA-AMYLASE FAMILY MEMBER"/>
    <property type="match status" value="1"/>
</dbReference>
<gene>
    <name evidence="3" type="ORF">GCM10010102_16410</name>
</gene>
<dbReference type="SMART" id="SM00642">
    <property type="entry name" value="Aamy"/>
    <property type="match status" value="1"/>
</dbReference>
<dbReference type="Gene3D" id="3.90.400.10">
    <property type="entry name" value="Oligo-1,6-glucosidase, Domain 2"/>
    <property type="match status" value="1"/>
</dbReference>
<feature type="domain" description="Glycosyl hydrolase family 13 catalytic" evidence="2">
    <location>
        <begin position="22"/>
        <end position="420"/>
    </location>
</feature>
<comment type="caution">
    <text evidence="3">The sequence shown here is derived from an EMBL/GenBank/DDBJ whole genome shotgun (WGS) entry which is preliminary data.</text>
</comment>
<dbReference type="GO" id="GO:0004556">
    <property type="term" value="F:alpha-amylase activity"/>
    <property type="evidence" value="ECO:0007669"/>
    <property type="project" value="TreeGrafter"/>
</dbReference>
<dbReference type="InterPro" id="IPR017853">
    <property type="entry name" value="GH"/>
</dbReference>
<reference evidence="3" key="2">
    <citation type="submission" date="2020-09" db="EMBL/GenBank/DDBJ databases">
        <authorList>
            <person name="Sun Q."/>
            <person name="Ohkuma M."/>
        </authorList>
    </citation>
    <scope>NUCLEOTIDE SEQUENCE</scope>
    <source>
        <strain evidence="3">JCM 3051</strain>
    </source>
</reference>
<dbReference type="InterPro" id="IPR045857">
    <property type="entry name" value="O16G_dom_2"/>
</dbReference>
<dbReference type="InterPro" id="IPR006047">
    <property type="entry name" value="GH13_cat_dom"/>
</dbReference>
<protein>
    <submittedName>
        <fullName evidence="3">Alpha-glucosidase</fullName>
    </submittedName>
</protein>
<evidence type="ECO:0000313" key="4">
    <source>
        <dbReference type="Proteomes" id="UP000655589"/>
    </source>
</evidence>
<dbReference type="GO" id="GO:0009313">
    <property type="term" value="P:oligosaccharide catabolic process"/>
    <property type="evidence" value="ECO:0007669"/>
    <property type="project" value="TreeGrafter"/>
</dbReference>
<dbReference type="Pfam" id="PF00128">
    <property type="entry name" value="Alpha-amylase"/>
    <property type="match status" value="1"/>
</dbReference>
<dbReference type="AlphaFoldDB" id="A0A8H9GG91"/>
<sequence>MSAPGAPRPASSDWWRSAVIYQVYPRSFADGNGDGTGDLAGVRSRLGYLRDLGVDAIWYTPWYASPLADGGYDVRDYRTIDPAFGTLEDAEALIAEAREAGIRTIVDVVPNHISSEHEWFRAALAAGPGSPERERFWFHDGKGAGGAEMPTRWVSSFQGDTWTRTTNPDGTPGQWYLHLFTPEQPDVNWNHPDVRREHEDVLRFWFDRGAAGIRIDSAALIVKDPGLPEVPEAPGPGEHPHLDRDEIHDIYRSWRRVADAYDEPRVLVGEVWLADHERFAQYLRPDEMHTAFNFDFMARPWDAKELRESIRTTLEAHAPVGAPATWVLSNHDITRPVTRYGREDSSFDFAAKRFGTPTDLELGRRRARAAALLVAALPGALYVYQGDELGLPEADVPREAIQDPMHFRSGGVDPGRDGCRVPLPWARTGSSLGFGPDGGADPWLPQPAAWADLSVEAQDGDPASMLTLYRRTLHLRRDLPALHTAPLTWLDHGGDDVLAFTRGDRFACVVNLGTEPVPLPAGATVLLASGPADGVVGPDTAVWLETAH</sequence>
<evidence type="ECO:0000313" key="3">
    <source>
        <dbReference type="EMBL" id="GGM21440.1"/>
    </source>
</evidence>
<dbReference type="InterPro" id="IPR022567">
    <property type="entry name" value="DUF3459"/>
</dbReference>